<sequence length="34" mass="3960">MNIFKEMNDDGFYNYSCVNDAVLLWSDEGSRIVN</sequence>
<proteinExistence type="predicted"/>
<dbReference type="AlphaFoldDB" id="A0A3S4UML9"/>
<name>A0A3S4UML9_9FLAO</name>
<evidence type="ECO:0000313" key="1">
    <source>
        <dbReference type="EMBL" id="VEH99837.1"/>
    </source>
</evidence>
<dbReference type="Proteomes" id="UP000270036">
    <property type="component" value="Chromosome"/>
</dbReference>
<protein>
    <submittedName>
        <fullName evidence="1">Uncharacterized protein</fullName>
    </submittedName>
</protein>
<evidence type="ECO:0000313" key="2">
    <source>
        <dbReference type="Proteomes" id="UP000270036"/>
    </source>
</evidence>
<gene>
    <name evidence="1" type="ORF">NCTC13489_01805</name>
</gene>
<accession>A0A3S4UML9</accession>
<organism evidence="1 2">
    <name type="scientific">Kaistella antarctica</name>
    <dbReference type="NCBI Taxonomy" id="266748"/>
    <lineage>
        <taxon>Bacteria</taxon>
        <taxon>Pseudomonadati</taxon>
        <taxon>Bacteroidota</taxon>
        <taxon>Flavobacteriia</taxon>
        <taxon>Flavobacteriales</taxon>
        <taxon>Weeksellaceae</taxon>
        <taxon>Chryseobacterium group</taxon>
        <taxon>Kaistella</taxon>
    </lineage>
</organism>
<reference evidence="1 2" key="1">
    <citation type="submission" date="2018-12" db="EMBL/GenBank/DDBJ databases">
        <authorList>
            <consortium name="Pathogen Informatics"/>
        </authorList>
    </citation>
    <scope>NUCLEOTIDE SEQUENCE [LARGE SCALE GENOMIC DNA]</scope>
    <source>
        <strain evidence="1 2">NCTC13489</strain>
    </source>
</reference>
<dbReference type="EMBL" id="LR134441">
    <property type="protein sequence ID" value="VEH99837.1"/>
    <property type="molecule type" value="Genomic_DNA"/>
</dbReference>
<dbReference type="KEGG" id="cant:NCTC13489_01805"/>